<evidence type="ECO:0000256" key="1">
    <source>
        <dbReference type="ARBA" id="ARBA00023125"/>
    </source>
</evidence>
<comment type="caution">
    <text evidence="4">The sequence shown here is derived from an EMBL/GenBank/DDBJ whole genome shotgun (WGS) entry which is preliminary data.</text>
</comment>
<dbReference type="SUPFAM" id="SSF46955">
    <property type="entry name" value="Putative DNA-binding domain"/>
    <property type="match status" value="1"/>
</dbReference>
<dbReference type="CDD" id="cd04765">
    <property type="entry name" value="HTH_MlrA-like_sg2"/>
    <property type="match status" value="1"/>
</dbReference>
<accession>A0A9X2XYF3</accession>
<dbReference type="AlphaFoldDB" id="A0A9X2XYF3"/>
<dbReference type="RefSeq" id="WP_279298521.1">
    <property type="nucleotide sequence ID" value="NZ_JAOTIF010000017.1"/>
</dbReference>
<dbReference type="GO" id="GO:0003700">
    <property type="term" value="F:DNA-binding transcription factor activity"/>
    <property type="evidence" value="ECO:0007669"/>
    <property type="project" value="InterPro"/>
</dbReference>
<sequence length="164" mass="19398">MANSLTQITFDFIDPEETPKEFLSGMPAPQKEKKPKSTRGRKPLKEESDWEQIEIPEDEVLFKKLYYSIGEVATMFKVNTSLIRHWENEFDVLEPRKNRKGDRFFTPADVKTLHLIYDLVRRRKFTIEGAKEYLKKSKHSDERFAMIQSLQKIRSFLLELKASL</sequence>
<dbReference type="EMBL" id="JAOTIF010000017">
    <property type="protein sequence ID" value="MCU7551082.1"/>
    <property type="molecule type" value="Genomic_DNA"/>
</dbReference>
<evidence type="ECO:0000313" key="4">
    <source>
        <dbReference type="EMBL" id="MCU7551082.1"/>
    </source>
</evidence>
<dbReference type="GO" id="GO:0003677">
    <property type="term" value="F:DNA binding"/>
    <property type="evidence" value="ECO:0007669"/>
    <property type="project" value="UniProtKB-KW"/>
</dbReference>
<proteinExistence type="predicted"/>
<dbReference type="PANTHER" id="PTHR30204">
    <property type="entry name" value="REDOX-CYCLING DRUG-SENSING TRANSCRIPTIONAL ACTIVATOR SOXR"/>
    <property type="match status" value="1"/>
</dbReference>
<reference evidence="4" key="2">
    <citation type="submission" date="2023-04" db="EMBL/GenBank/DDBJ databases">
        <title>Paracnuella aquatica gen. nov., sp. nov., a member of the family Chitinophagaceae isolated from a hot spring.</title>
        <authorList>
            <person name="Wang C."/>
        </authorList>
    </citation>
    <scope>NUCLEOTIDE SEQUENCE</scope>
    <source>
        <strain evidence="4">LB-8</strain>
    </source>
</reference>
<name>A0A9X2XYF3_9BACT</name>
<dbReference type="InterPro" id="IPR047057">
    <property type="entry name" value="MerR_fam"/>
</dbReference>
<dbReference type="PANTHER" id="PTHR30204:SF15">
    <property type="entry name" value="BLL5018 PROTEIN"/>
    <property type="match status" value="1"/>
</dbReference>
<dbReference type="SMART" id="SM00422">
    <property type="entry name" value="HTH_MERR"/>
    <property type="match status" value="1"/>
</dbReference>
<reference evidence="4" key="1">
    <citation type="submission" date="2022-09" db="EMBL/GenBank/DDBJ databases">
        <authorList>
            <person name="Yuan C."/>
            <person name="Ke Z."/>
        </authorList>
    </citation>
    <scope>NUCLEOTIDE SEQUENCE</scope>
    <source>
        <strain evidence="4">LB-8</strain>
    </source>
</reference>
<feature type="region of interest" description="Disordered" evidence="2">
    <location>
        <begin position="1"/>
        <end position="48"/>
    </location>
</feature>
<dbReference type="Pfam" id="PF13411">
    <property type="entry name" value="MerR_1"/>
    <property type="match status" value="1"/>
</dbReference>
<dbReference type="InterPro" id="IPR000551">
    <property type="entry name" value="MerR-type_HTH_dom"/>
</dbReference>
<dbReference type="Gene3D" id="1.10.1660.10">
    <property type="match status" value="1"/>
</dbReference>
<gene>
    <name evidence="4" type="ORF">OCK74_18325</name>
</gene>
<organism evidence="4 5">
    <name type="scientific">Paraflavisolibacter caeni</name>
    <dbReference type="NCBI Taxonomy" id="2982496"/>
    <lineage>
        <taxon>Bacteria</taxon>
        <taxon>Pseudomonadati</taxon>
        <taxon>Bacteroidota</taxon>
        <taxon>Chitinophagia</taxon>
        <taxon>Chitinophagales</taxon>
        <taxon>Chitinophagaceae</taxon>
        <taxon>Paraflavisolibacter</taxon>
    </lineage>
</organism>
<evidence type="ECO:0000313" key="5">
    <source>
        <dbReference type="Proteomes" id="UP001155483"/>
    </source>
</evidence>
<dbReference type="InterPro" id="IPR009061">
    <property type="entry name" value="DNA-bd_dom_put_sf"/>
</dbReference>
<evidence type="ECO:0000259" key="3">
    <source>
        <dbReference type="PROSITE" id="PS50937"/>
    </source>
</evidence>
<feature type="compositionally biased region" description="Basic residues" evidence="2">
    <location>
        <begin position="33"/>
        <end position="42"/>
    </location>
</feature>
<protein>
    <submittedName>
        <fullName evidence="4">MerR family transcriptional regulator</fullName>
    </submittedName>
</protein>
<feature type="domain" description="HTH merR-type" evidence="3">
    <location>
        <begin position="66"/>
        <end position="136"/>
    </location>
</feature>
<dbReference type="PROSITE" id="PS50937">
    <property type="entry name" value="HTH_MERR_2"/>
    <property type="match status" value="1"/>
</dbReference>
<dbReference type="Proteomes" id="UP001155483">
    <property type="component" value="Unassembled WGS sequence"/>
</dbReference>
<keyword evidence="1" id="KW-0238">DNA-binding</keyword>
<keyword evidence="5" id="KW-1185">Reference proteome</keyword>
<evidence type="ECO:0000256" key="2">
    <source>
        <dbReference type="SAM" id="MobiDB-lite"/>
    </source>
</evidence>